<organism evidence="3 4">
    <name type="scientific">Desulfosalsimonas propionicica</name>
    <dbReference type="NCBI Taxonomy" id="332175"/>
    <lineage>
        <taxon>Bacteria</taxon>
        <taxon>Pseudomonadati</taxon>
        <taxon>Thermodesulfobacteriota</taxon>
        <taxon>Desulfobacteria</taxon>
        <taxon>Desulfobacterales</taxon>
        <taxon>Desulfosalsimonadaceae</taxon>
        <taxon>Desulfosalsimonas</taxon>
    </lineage>
</organism>
<feature type="signal peptide" evidence="2">
    <location>
        <begin position="1"/>
        <end position="22"/>
    </location>
</feature>
<keyword evidence="4" id="KW-1185">Reference proteome</keyword>
<feature type="transmembrane region" description="Helical" evidence="1">
    <location>
        <begin position="232"/>
        <end position="253"/>
    </location>
</feature>
<feature type="transmembrane region" description="Helical" evidence="1">
    <location>
        <begin position="39"/>
        <end position="56"/>
    </location>
</feature>
<dbReference type="AlphaFoldDB" id="A0A7W0HKV5"/>
<protein>
    <submittedName>
        <fullName evidence="3">Sodium/bile acid cotransporter 7</fullName>
    </submittedName>
</protein>
<feature type="transmembrane region" description="Helical" evidence="1">
    <location>
        <begin position="129"/>
        <end position="152"/>
    </location>
</feature>
<evidence type="ECO:0000256" key="2">
    <source>
        <dbReference type="SAM" id="SignalP"/>
    </source>
</evidence>
<dbReference type="Proteomes" id="UP000525298">
    <property type="component" value="Unassembled WGS sequence"/>
</dbReference>
<keyword evidence="1" id="KW-1133">Transmembrane helix</keyword>
<dbReference type="Pfam" id="PF13593">
    <property type="entry name" value="SBF_like"/>
    <property type="match status" value="1"/>
</dbReference>
<keyword evidence="1" id="KW-0812">Transmembrane</keyword>
<proteinExistence type="predicted"/>
<dbReference type="Gene3D" id="1.20.1530.20">
    <property type="match status" value="1"/>
</dbReference>
<evidence type="ECO:0000256" key="1">
    <source>
        <dbReference type="SAM" id="Phobius"/>
    </source>
</evidence>
<sequence length="318" mass="33668">MKVVKKYWFLIGLATVFAATMADPTGLLADAGQAVKRHHGPDVVIFLVFFFSGIVLDPGQIRAGLRDVSGTAMALALIFGFAPAIAALVSLAPLQTGVIIGLFLVSVMPTTLSSGVVMSGASGGNPAHALFITIVANLLCMFTIPFTLPLLLGLTDISTQVDFDRTGVMIKIGLYVLVPLCMGLAVKARAFSRLAAAAGRFQLINQCLILCIVWMGVAQARPVLSGNLGGMVSMAGVVAAFHCVLLGCAYLMVRVFSVPRGRMEAVLFMGSQKTLPLSIILQVTLFGQFALALMVCVLHHLVSLLIDGFLVGRLSYRK</sequence>
<feature type="transmembrane region" description="Helical" evidence="1">
    <location>
        <begin position="68"/>
        <end position="92"/>
    </location>
</feature>
<dbReference type="InterPro" id="IPR038770">
    <property type="entry name" value="Na+/solute_symporter_sf"/>
</dbReference>
<evidence type="ECO:0000313" key="4">
    <source>
        <dbReference type="Proteomes" id="UP000525298"/>
    </source>
</evidence>
<accession>A0A7W0HKV5</accession>
<feature type="transmembrane region" description="Helical" evidence="1">
    <location>
        <begin position="172"/>
        <end position="191"/>
    </location>
</feature>
<name>A0A7W0HKV5_9BACT</name>
<gene>
    <name evidence="3" type="ORF">HNR65_002001</name>
</gene>
<feature type="chain" id="PRO_5031401692" evidence="2">
    <location>
        <begin position="23"/>
        <end position="318"/>
    </location>
</feature>
<dbReference type="PANTHER" id="PTHR18640">
    <property type="entry name" value="SOLUTE CARRIER FAMILY 10 MEMBER 7"/>
    <property type="match status" value="1"/>
</dbReference>
<feature type="transmembrane region" description="Helical" evidence="1">
    <location>
        <begin position="289"/>
        <end position="312"/>
    </location>
</feature>
<dbReference type="InterPro" id="IPR016833">
    <property type="entry name" value="Put_Na-Bile_cotransptr"/>
</dbReference>
<reference evidence="3 4" key="1">
    <citation type="submission" date="2020-07" db="EMBL/GenBank/DDBJ databases">
        <title>Genomic Encyclopedia of Type Strains, Phase IV (KMG-IV): sequencing the most valuable type-strain genomes for metagenomic binning, comparative biology and taxonomic classification.</title>
        <authorList>
            <person name="Goeker M."/>
        </authorList>
    </citation>
    <scope>NUCLEOTIDE SEQUENCE [LARGE SCALE GENOMIC DNA]</scope>
    <source>
        <strain evidence="3 4">DSM 17721</strain>
    </source>
</reference>
<dbReference type="PANTHER" id="PTHR18640:SF10">
    <property type="entry name" value="SODIUM_METABOLITE COTRANSPORTER BASS4, CHLOROPLASTIC-RELATED"/>
    <property type="match status" value="1"/>
</dbReference>
<dbReference type="RefSeq" id="WP_232364728.1">
    <property type="nucleotide sequence ID" value="NZ_JACDUS010000004.1"/>
</dbReference>
<keyword evidence="1" id="KW-0472">Membrane</keyword>
<keyword evidence="2" id="KW-0732">Signal</keyword>
<dbReference type="EMBL" id="JACDUS010000004">
    <property type="protein sequence ID" value="MBA2881674.1"/>
    <property type="molecule type" value="Genomic_DNA"/>
</dbReference>
<feature type="transmembrane region" description="Helical" evidence="1">
    <location>
        <begin position="203"/>
        <end position="220"/>
    </location>
</feature>
<evidence type="ECO:0000313" key="3">
    <source>
        <dbReference type="EMBL" id="MBA2881674.1"/>
    </source>
</evidence>
<feature type="transmembrane region" description="Helical" evidence="1">
    <location>
        <begin position="98"/>
        <end position="117"/>
    </location>
</feature>
<comment type="caution">
    <text evidence="3">The sequence shown here is derived from an EMBL/GenBank/DDBJ whole genome shotgun (WGS) entry which is preliminary data.</text>
</comment>